<dbReference type="Proteomes" id="UP000053562">
    <property type="component" value="Unassembled WGS sequence"/>
</dbReference>
<dbReference type="AlphaFoldDB" id="A0A0J9SFF4"/>
<gene>
    <name evidence="1" type="ORF">PVIIG_05051</name>
</gene>
<sequence>MNVSIENIQGSETRRYYLTRANSFVNDDGLKCSILSAVHCSEQKVLLHLFVFSLSNVGPHVIETIGIYVSNPATAETVVKRTELILANGNSPGDHSSLRAFSNIKVAIKIEENKQASEYANENSCIQELLIDNVLYAFEYRLWRDYAGCTQHASEDALRTPARMPPARQ</sequence>
<accession>A0A0J9SFF4</accession>
<reference evidence="1 2" key="1">
    <citation type="submission" date="2011-08" db="EMBL/GenBank/DDBJ databases">
        <title>The Genome Sequence of Plasmodium vivax India VII.</title>
        <authorList>
            <consortium name="The Broad Institute Genome Sequencing Platform"/>
            <consortium name="The Broad Institute Genome Sequencing Center for Infectious Disease"/>
            <person name="Neafsey D."/>
            <person name="Carlton J."/>
            <person name="Barnwell J."/>
            <person name="Collins W."/>
            <person name="Escalante A."/>
            <person name="Mullikin J."/>
            <person name="Saul A."/>
            <person name="Guigo R."/>
            <person name="Camara F."/>
            <person name="Young S.K."/>
            <person name="Zeng Q."/>
            <person name="Gargeya S."/>
            <person name="Fitzgerald M."/>
            <person name="Haas B."/>
            <person name="Abouelleil A."/>
            <person name="Alvarado L."/>
            <person name="Arachchi H.M."/>
            <person name="Berlin A."/>
            <person name="Brown A."/>
            <person name="Chapman S.B."/>
            <person name="Chen Z."/>
            <person name="Dunbar C."/>
            <person name="Freedman E."/>
            <person name="Gearin G."/>
            <person name="Gellesch M."/>
            <person name="Goldberg J."/>
            <person name="Griggs A."/>
            <person name="Gujja S."/>
            <person name="Heiman D."/>
            <person name="Howarth C."/>
            <person name="Larson L."/>
            <person name="Lui A."/>
            <person name="MacDonald P.J.P."/>
            <person name="Montmayeur A."/>
            <person name="Murphy C."/>
            <person name="Neiman D."/>
            <person name="Pearson M."/>
            <person name="Priest M."/>
            <person name="Roberts A."/>
            <person name="Saif S."/>
            <person name="Shea T."/>
            <person name="Shenoy N."/>
            <person name="Sisk P."/>
            <person name="Stolte C."/>
            <person name="Sykes S."/>
            <person name="Wortman J."/>
            <person name="Nusbaum C."/>
            <person name="Birren B."/>
        </authorList>
    </citation>
    <scope>NUCLEOTIDE SEQUENCE [LARGE SCALE GENOMIC DNA]</scope>
    <source>
        <strain evidence="1 2">India VII</strain>
    </source>
</reference>
<protein>
    <submittedName>
        <fullName evidence="1">Uncharacterized protein</fullName>
    </submittedName>
</protein>
<name>A0A0J9SFF4_PLAVI</name>
<proteinExistence type="predicted"/>
<evidence type="ECO:0000313" key="1">
    <source>
        <dbReference type="EMBL" id="KMZ81685.1"/>
    </source>
</evidence>
<organism evidence="1 2">
    <name type="scientific">Plasmodium vivax India VII</name>
    <dbReference type="NCBI Taxonomy" id="1077284"/>
    <lineage>
        <taxon>Eukaryota</taxon>
        <taxon>Sar</taxon>
        <taxon>Alveolata</taxon>
        <taxon>Apicomplexa</taxon>
        <taxon>Aconoidasida</taxon>
        <taxon>Haemosporida</taxon>
        <taxon>Plasmodiidae</taxon>
        <taxon>Plasmodium</taxon>
        <taxon>Plasmodium (Plasmodium)</taxon>
    </lineage>
</organism>
<dbReference type="EMBL" id="KQ234232">
    <property type="protein sequence ID" value="KMZ81685.1"/>
    <property type="molecule type" value="Genomic_DNA"/>
</dbReference>
<evidence type="ECO:0000313" key="2">
    <source>
        <dbReference type="Proteomes" id="UP000053562"/>
    </source>
</evidence>
<dbReference type="OrthoDB" id="371350at2759"/>